<dbReference type="AlphaFoldDB" id="A0A1H0JR73"/>
<name>A0A1H0JR73_9BACT</name>
<keyword evidence="1" id="KW-0812">Transmembrane</keyword>
<evidence type="ECO:0000313" key="2">
    <source>
        <dbReference type="EMBL" id="SDG99671.1"/>
    </source>
</evidence>
<dbReference type="Proteomes" id="UP000198779">
    <property type="component" value="Unassembled WGS sequence"/>
</dbReference>
<organism evidence="3 5">
    <name type="scientific">Prevotella communis</name>
    <dbReference type="NCBI Taxonomy" id="2913614"/>
    <lineage>
        <taxon>Bacteria</taxon>
        <taxon>Pseudomonadati</taxon>
        <taxon>Bacteroidota</taxon>
        <taxon>Bacteroidia</taxon>
        <taxon>Bacteroidales</taxon>
        <taxon>Prevotellaceae</taxon>
        <taxon>Prevotella</taxon>
    </lineage>
</organism>
<evidence type="ECO:0000313" key="5">
    <source>
        <dbReference type="Proteomes" id="UP000199134"/>
    </source>
</evidence>
<dbReference type="Proteomes" id="UP000199134">
    <property type="component" value="Unassembled WGS sequence"/>
</dbReference>
<accession>A0A1G7YT76</accession>
<reference evidence="3 4" key="1">
    <citation type="submission" date="2016-10" db="EMBL/GenBank/DDBJ databases">
        <authorList>
            <person name="Varghese N."/>
            <person name="Submissions S."/>
        </authorList>
    </citation>
    <scope>NUCLEOTIDE SEQUENCE</scope>
    <source>
        <strain evidence="3">BP1-145</strain>
        <strain evidence="4">BP1-148</strain>
    </source>
</reference>
<feature type="transmembrane region" description="Helical" evidence="1">
    <location>
        <begin position="23"/>
        <end position="42"/>
    </location>
</feature>
<evidence type="ECO:0000256" key="1">
    <source>
        <dbReference type="SAM" id="Phobius"/>
    </source>
</evidence>
<proteinExistence type="predicted"/>
<sequence length="70" mass="8352">MFGILTCMRAFIPNLRDTKPYNVVLWTNIISSTFALDFYFIMIKYKVYGKEEFYYGESQQFAFSRSDGNY</sequence>
<dbReference type="EMBL" id="FNCQ01000014">
    <property type="protein sequence ID" value="SDG99671.1"/>
    <property type="molecule type" value="Genomic_DNA"/>
</dbReference>
<accession>A0A1H0JR73</accession>
<keyword evidence="1" id="KW-0472">Membrane</keyword>
<gene>
    <name evidence="3" type="ORF">SAMN04487900_1218</name>
    <name evidence="2" type="ORF">SAMN04487901_11472</name>
</gene>
<dbReference type="STRING" id="645274.SAMN04487901_11472"/>
<evidence type="ECO:0000313" key="4">
    <source>
        <dbReference type="Proteomes" id="UP000198779"/>
    </source>
</evidence>
<dbReference type="EMBL" id="FNIW01000021">
    <property type="protein sequence ID" value="SDO46002.1"/>
    <property type="molecule type" value="Genomic_DNA"/>
</dbReference>
<evidence type="ECO:0000313" key="3">
    <source>
        <dbReference type="EMBL" id="SDO46002.1"/>
    </source>
</evidence>
<reference evidence="2 5" key="2">
    <citation type="submission" date="2016-10" db="EMBL/GenBank/DDBJ databases">
        <authorList>
            <person name="de Groot N.N."/>
        </authorList>
    </citation>
    <scope>NUCLEOTIDE SEQUENCE [LARGE SCALE GENOMIC DNA]</scope>
    <source>
        <strain evidence="5">BP1-145</strain>
        <strain evidence="2">BP1-148</strain>
    </source>
</reference>
<protein>
    <submittedName>
        <fullName evidence="3">Uncharacterized protein</fullName>
    </submittedName>
</protein>
<keyword evidence="1" id="KW-1133">Transmembrane helix</keyword>
<keyword evidence="4" id="KW-1185">Reference proteome</keyword>